<proteinExistence type="inferred from homology"/>
<keyword evidence="1" id="KW-0805">Transcription regulation</keyword>
<keyword evidence="1 2" id="KW-1048">Host nucleus</keyword>
<keyword evidence="1" id="KW-1121">Modulation of host cell cycle by virus</keyword>
<comment type="function">
    <text evidence="2">Multifunctional protein that may modulate protein degradation pathways, apoptosis, transcription, signal transduction, cell cycle progress, and genetic stability by directly or indirectly interacting with host factors.</text>
</comment>
<keyword evidence="1" id="KW-1074">Activation of host NF-kappa-B by virus</keyword>
<protein>
    <recommendedName>
        <fullName evidence="1 2">Protein X</fullName>
    </recommendedName>
    <alternativeName>
        <fullName evidence="1 2">HBx</fullName>
    </alternativeName>
    <alternativeName>
        <fullName evidence="1 2">Peptide X</fullName>
    </alternativeName>
    <alternativeName>
        <fullName evidence="1 2">pX</fullName>
    </alternativeName>
</protein>
<sequence length="144" mass="15992">MAARLRCQLDASGNVVLLRPLCIESGGRPVARSARHSRRAAASPVPTVHGPHVTLRRLPICAASPAGPCALRFTCANFSGCMETTMNFVTWLGTRRRTGAKLNSGHWDMYFRESLMKEWEEKGNDQRLYTYVSGGCRHKLLCTL</sequence>
<evidence type="ECO:0000256" key="1">
    <source>
        <dbReference type="HAMAP-Rule" id="MF_04074"/>
    </source>
</evidence>
<keyword evidence="1 2" id="KW-1045">Host mitochondrion</keyword>
<keyword evidence="4" id="KW-1185">Reference proteome</keyword>
<dbReference type="GO" id="GO:0042025">
    <property type="term" value="C:host cell nucleus"/>
    <property type="evidence" value="ECO:0007669"/>
    <property type="project" value="UniProtKB-SubCell"/>
</dbReference>
<evidence type="ECO:0000256" key="2">
    <source>
        <dbReference type="RuleBase" id="RU361181"/>
    </source>
</evidence>
<dbReference type="GO" id="GO:0033650">
    <property type="term" value="C:host cell mitochondrion"/>
    <property type="evidence" value="ECO:0007669"/>
    <property type="project" value="UniProtKB-SubCell"/>
</dbReference>
<accession>M4Q3B7</accession>
<dbReference type="GO" id="GO:0019079">
    <property type="term" value="P:viral genome replication"/>
    <property type="evidence" value="ECO:0007669"/>
    <property type="project" value="UniProtKB-UniRule"/>
</dbReference>
<dbReference type="GO" id="GO:0039592">
    <property type="term" value="P:symbiont-mediated arrest of host cell cycle during G2/M transition"/>
    <property type="evidence" value="ECO:0007669"/>
    <property type="project" value="UniProtKB-UniRule"/>
</dbReference>
<dbReference type="EMBL" id="JX941466">
    <property type="protein sequence ID" value="AGH10169.1"/>
    <property type="molecule type" value="Genomic_DNA"/>
</dbReference>
<comment type="caution">
    <text evidence="1">Lacks conserved residue(s) required for the propagation of feature annotation.</text>
</comment>
<dbReference type="GO" id="GO:0006351">
    <property type="term" value="P:DNA-templated transcription"/>
    <property type="evidence" value="ECO:0007669"/>
    <property type="project" value="UniProtKB-UniRule"/>
</dbReference>
<comment type="similarity">
    <text evidence="1 2">Belongs to the orthohepadnavirus protein X family.</text>
</comment>
<dbReference type="InterPro" id="IPR000236">
    <property type="entry name" value="Transactivation_prot_X"/>
</dbReference>
<dbReference type="Pfam" id="PF00739">
    <property type="entry name" value="X"/>
    <property type="match status" value="1"/>
</dbReference>
<dbReference type="GO" id="GO:0085033">
    <property type="term" value="P:symbiont-mediated activation of host NF-kappaB cascade"/>
    <property type="evidence" value="ECO:0007669"/>
    <property type="project" value="UniProtKB-UniRule"/>
</dbReference>
<dbReference type="Proteomes" id="UP000148971">
    <property type="component" value="Segment"/>
</dbReference>
<comment type="subunit">
    <text evidence="1">May form homodimer. May interact with host CEBPA, CFLAR, CREB1, DDB1, E4F1, HBXIP, HSPD1/HSP60, NFKBIA, POLR2E and SMAD4. Interacts with host SMC5-SMC6 complex and induces its degradation.</text>
</comment>
<dbReference type="HAMAP" id="MF_04074">
    <property type="entry name" value="HBV_X"/>
    <property type="match status" value="1"/>
</dbReference>
<dbReference type="OrthoDB" id="20330at10239"/>
<keyword evidence="1 2" id="KW-1035">Host cytoplasm</keyword>
<keyword evidence="1 2" id="KW-0945">Host-virus interaction</keyword>
<name>M4Q3B7_9HEPA</name>
<comment type="function">
    <text evidence="1">Multifunctional protein that plays a role in silencing host antiviral defenses and promoting viral transcription. Does not seem to be essential for HBV infection. May be directly involved in development of cirrhosis and liver cancer (hepatocellular carcinoma). Most of cytosolic activities involve modulation of cytosolic calcium. The effect on apoptosis is controversial depending on the cell types in which the studies have been conducted. May induce apoptosis by localizing in mitochondria and causing loss of mitochondrial membrane potential. May also modulate apoptosis by binding host CFLAR, a key regulator of the death-inducing signaling complex (DISC). Promotes viral transcription by using the host E3 ubiquitin ligase DDB1 to target the SMC5-SMC6 complex to proteasomal degradation. This host complex would otherwise bind to viral episomal DNA, and prevents its transcription. Moderately stimulates transcription of many different viral and cellular transcription elements. Promoters and enhancers stimulated by HBx contain DNA binding sites for NF-kappa-B, AP-1, AP-2, c-EBP, ATF/CREB, or the calcium-activated factor NF-AT.</text>
</comment>
<keyword evidence="1" id="KW-0010">Activator</keyword>
<comment type="PTM">
    <text evidence="1">A fraction may be phosphorylated in insect cells and HepG2 cells, a human hepatoblastoma cell line. Phosphorylated in vitro by host protein kinase C or mitogen-activated protein kinase. N-acetylated in insect cells.</text>
</comment>
<keyword evidence="1" id="KW-0053">Apoptosis</keyword>
<evidence type="ECO:0000313" key="4">
    <source>
        <dbReference type="Proteomes" id="UP000148971"/>
    </source>
</evidence>
<keyword evidence="1" id="KW-1079">Host G2/M cell cycle arrest by virus</keyword>
<comment type="subcellular location">
    <subcellularLocation>
        <location evidence="1">Host cytoplasm</location>
    </subcellularLocation>
    <subcellularLocation>
        <location evidence="1">Host nucleus</location>
    </subcellularLocation>
    <subcellularLocation>
        <location evidence="1">Host mitochondrion</location>
    </subcellularLocation>
    <text evidence="1">Mainly cytoplasmic as only a fraction is detected in the nucleus. In cytoplasm, a minor fraction associates with mitochondria or proteasomes.</text>
</comment>
<keyword evidence="1" id="KW-0804">Transcription</keyword>
<reference evidence="3 4" key="1">
    <citation type="journal article" date="2013" name="Emerg. Infect. Dis.">
        <title>Hepatitis virus in long-fingered bats, myanmar.</title>
        <authorList>
            <person name="He B."/>
            <person name="Fan Q."/>
            <person name="Yang F."/>
            <person name="Hu T."/>
            <person name="Qiu W."/>
            <person name="Feng Y."/>
            <person name="Li Z."/>
            <person name="Li Y."/>
            <person name="Zhang F."/>
            <person name="Guo H."/>
            <person name="Zou X."/>
            <person name="Tu C."/>
        </authorList>
    </citation>
    <scope>NUCLEOTIDE SEQUENCE [LARGE SCALE GENOMIC DNA]</scope>
    <source>
        <strain evidence="3">776</strain>
    </source>
</reference>
<dbReference type="KEGG" id="vg:15042021"/>
<gene>
    <name evidence="1 2" type="primary">X</name>
</gene>
<evidence type="ECO:0000313" key="3">
    <source>
        <dbReference type="EMBL" id="AGH10169.1"/>
    </source>
</evidence>
<organism evidence="3 4">
    <name type="scientific">Long-fingered bat hepatitis B virus</name>
    <dbReference type="NCBI Taxonomy" id="2050037"/>
    <lineage>
        <taxon>Viruses</taxon>
        <taxon>Riboviria</taxon>
        <taxon>Pararnavirae</taxon>
        <taxon>Artverviricota</taxon>
        <taxon>Revtraviricetes</taxon>
        <taxon>Blubervirales</taxon>
        <taxon>Hepadnaviridae</taxon>
        <taxon>Orthohepadnavirus</taxon>
        <taxon>Orthohepadnavirus longidigiti</taxon>
    </lineage>
</organism>